<keyword evidence="6" id="KW-0566">Pantothenate biosynthesis</keyword>
<dbReference type="Gene3D" id="3.40.50.620">
    <property type="entry name" value="HUPs"/>
    <property type="match status" value="1"/>
</dbReference>
<evidence type="ECO:0000256" key="8">
    <source>
        <dbReference type="ARBA" id="ARBA00022840"/>
    </source>
</evidence>
<dbReference type="EMBL" id="JALLAZ020000511">
    <property type="protein sequence ID" value="KAL3793462.1"/>
    <property type="molecule type" value="Genomic_DNA"/>
</dbReference>
<evidence type="ECO:0000256" key="9">
    <source>
        <dbReference type="ARBA" id="ARBA00029902"/>
    </source>
</evidence>
<dbReference type="GO" id="GO:0005524">
    <property type="term" value="F:ATP binding"/>
    <property type="evidence" value="ECO:0007669"/>
    <property type="project" value="UniProtKB-KW"/>
</dbReference>
<gene>
    <name evidence="12" type="ORF">ACHAW5_001637</name>
</gene>
<keyword evidence="8" id="KW-0067">ATP-binding</keyword>
<evidence type="ECO:0000256" key="7">
    <source>
        <dbReference type="ARBA" id="ARBA00022741"/>
    </source>
</evidence>
<dbReference type="SUPFAM" id="SSF52374">
    <property type="entry name" value="Nucleotidylyl transferase"/>
    <property type="match status" value="1"/>
</dbReference>
<name>A0ABD3Q0I1_9STRA</name>
<dbReference type="GO" id="GO:0015940">
    <property type="term" value="P:pantothenate biosynthetic process"/>
    <property type="evidence" value="ECO:0007669"/>
    <property type="project" value="UniProtKB-KW"/>
</dbReference>
<dbReference type="PANTHER" id="PTHR21299:SF1">
    <property type="entry name" value="PANTOATE--BETA-ALANINE LIGASE"/>
    <property type="match status" value="1"/>
</dbReference>
<dbReference type="NCBIfam" id="TIGR00018">
    <property type="entry name" value="panC"/>
    <property type="match status" value="1"/>
</dbReference>
<dbReference type="Gene3D" id="3.30.1300.10">
    <property type="entry name" value="Pantoate-beta-alanine ligase, C-terminal domain"/>
    <property type="match status" value="1"/>
</dbReference>
<dbReference type="GO" id="GO:0004592">
    <property type="term" value="F:pantoate-beta-alanine ligase activity"/>
    <property type="evidence" value="ECO:0007669"/>
    <property type="project" value="UniProtKB-EC"/>
</dbReference>
<accession>A0ABD3Q0I1</accession>
<sequence length="373" mass="41089">MSMSIVCQRFCRTGVALSPRITSFLGSSSSIRRCCEEHSSRRGNSSSAHVGADHRFDISRTIRNGHNPRRGSFAMSTAPEAENPTRPSIHPTVESIRSARKSYGPSVSVGFVPTMGALHEGHLSLFRAARSENDVVVASIFVNPTQFGEGEDLEKYPRQLEKDVDLLASIGVDHVFAPSSDTMYGKNHVTYLEPTGFDKTREGIARPNHFRGVATVVAKLFNIVQPTNAYFGQKDAVQCVLIRRIVDDLNMNINVRILDTVRERDGLAMSSRNAYLMAEQRDKAPIVYKALCAAREVFESRFARGMEEVDAAALQEVVENILRTEPLISEVQYVAVDDLETMQPLEKVGSGGCIVSLACILGTVRLIDNIVLS</sequence>
<dbReference type="HAMAP" id="MF_00158">
    <property type="entry name" value="PanC"/>
    <property type="match status" value="1"/>
</dbReference>
<evidence type="ECO:0000256" key="3">
    <source>
        <dbReference type="ARBA" id="ARBA00012219"/>
    </source>
</evidence>
<evidence type="ECO:0000256" key="6">
    <source>
        <dbReference type="ARBA" id="ARBA00022655"/>
    </source>
</evidence>
<dbReference type="InterPro" id="IPR042176">
    <property type="entry name" value="Pantoate_ligase_C"/>
</dbReference>
<evidence type="ECO:0000256" key="10">
    <source>
        <dbReference type="ARBA" id="ARBA00032806"/>
    </source>
</evidence>
<evidence type="ECO:0000256" key="11">
    <source>
        <dbReference type="ARBA" id="ARBA00048258"/>
    </source>
</evidence>
<protein>
    <recommendedName>
        <fullName evidence="4">Pantoate--beta-alanine ligase</fullName>
        <ecNumber evidence="3">6.3.2.1</ecNumber>
    </recommendedName>
    <alternativeName>
        <fullName evidence="10">Pantoate-activating enzyme</fullName>
    </alternativeName>
    <alternativeName>
        <fullName evidence="9">Pantothenate synthetase</fullName>
    </alternativeName>
</protein>
<comment type="catalytic activity">
    <reaction evidence="11">
        <text>(R)-pantoate + beta-alanine + ATP = (R)-pantothenate + AMP + diphosphate + H(+)</text>
        <dbReference type="Rhea" id="RHEA:10912"/>
        <dbReference type="ChEBI" id="CHEBI:15378"/>
        <dbReference type="ChEBI" id="CHEBI:15980"/>
        <dbReference type="ChEBI" id="CHEBI:29032"/>
        <dbReference type="ChEBI" id="CHEBI:30616"/>
        <dbReference type="ChEBI" id="CHEBI:33019"/>
        <dbReference type="ChEBI" id="CHEBI:57966"/>
        <dbReference type="ChEBI" id="CHEBI:456215"/>
        <dbReference type="EC" id="6.3.2.1"/>
    </reaction>
</comment>
<evidence type="ECO:0000313" key="12">
    <source>
        <dbReference type="EMBL" id="KAL3793462.1"/>
    </source>
</evidence>
<dbReference type="InterPro" id="IPR003721">
    <property type="entry name" value="Pantoate_ligase"/>
</dbReference>
<keyword evidence="5" id="KW-0436">Ligase</keyword>
<dbReference type="Pfam" id="PF02569">
    <property type="entry name" value="Pantoate_ligase"/>
    <property type="match status" value="1"/>
</dbReference>
<dbReference type="EC" id="6.3.2.1" evidence="3"/>
<keyword evidence="7" id="KW-0547">Nucleotide-binding</keyword>
<dbReference type="CDD" id="cd00560">
    <property type="entry name" value="PanC"/>
    <property type="match status" value="1"/>
</dbReference>
<proteinExistence type="inferred from homology"/>
<comment type="similarity">
    <text evidence="2">Belongs to the pantothenate synthetase family.</text>
</comment>
<dbReference type="InterPro" id="IPR014729">
    <property type="entry name" value="Rossmann-like_a/b/a_fold"/>
</dbReference>
<dbReference type="Proteomes" id="UP001530315">
    <property type="component" value="Unassembled WGS sequence"/>
</dbReference>
<evidence type="ECO:0000256" key="4">
    <source>
        <dbReference type="ARBA" id="ARBA00015647"/>
    </source>
</evidence>
<organism evidence="12 13">
    <name type="scientific">Stephanodiscus triporus</name>
    <dbReference type="NCBI Taxonomy" id="2934178"/>
    <lineage>
        <taxon>Eukaryota</taxon>
        <taxon>Sar</taxon>
        <taxon>Stramenopiles</taxon>
        <taxon>Ochrophyta</taxon>
        <taxon>Bacillariophyta</taxon>
        <taxon>Coscinodiscophyceae</taxon>
        <taxon>Thalassiosirophycidae</taxon>
        <taxon>Stephanodiscales</taxon>
        <taxon>Stephanodiscaceae</taxon>
        <taxon>Stephanodiscus</taxon>
    </lineage>
</organism>
<reference evidence="12 13" key="1">
    <citation type="submission" date="2024-10" db="EMBL/GenBank/DDBJ databases">
        <title>Updated reference genomes for cyclostephanoid diatoms.</title>
        <authorList>
            <person name="Roberts W.R."/>
            <person name="Alverson A.J."/>
        </authorList>
    </citation>
    <scope>NUCLEOTIDE SEQUENCE [LARGE SCALE GENOMIC DNA]</scope>
    <source>
        <strain evidence="12 13">AJA276-08</strain>
    </source>
</reference>
<keyword evidence="13" id="KW-1185">Reference proteome</keyword>
<evidence type="ECO:0000256" key="5">
    <source>
        <dbReference type="ARBA" id="ARBA00022598"/>
    </source>
</evidence>
<comment type="caution">
    <text evidence="12">The sequence shown here is derived from an EMBL/GenBank/DDBJ whole genome shotgun (WGS) entry which is preliminary data.</text>
</comment>
<evidence type="ECO:0000256" key="1">
    <source>
        <dbReference type="ARBA" id="ARBA00004990"/>
    </source>
</evidence>
<dbReference type="PANTHER" id="PTHR21299">
    <property type="entry name" value="CYTIDYLATE KINASE/PANTOATE-BETA-ALANINE LIGASE"/>
    <property type="match status" value="1"/>
</dbReference>
<dbReference type="AlphaFoldDB" id="A0ABD3Q0I1"/>
<evidence type="ECO:0000313" key="13">
    <source>
        <dbReference type="Proteomes" id="UP001530315"/>
    </source>
</evidence>
<comment type="pathway">
    <text evidence="1">Cofactor biosynthesis; (R)-pantothenate biosynthesis; (R)-pantothenate from (R)-pantoate and beta-alanine: step 1/1.</text>
</comment>
<evidence type="ECO:0000256" key="2">
    <source>
        <dbReference type="ARBA" id="ARBA00009256"/>
    </source>
</evidence>